<evidence type="ECO:0000313" key="6">
    <source>
        <dbReference type="Proteomes" id="UP000606922"/>
    </source>
</evidence>
<dbReference type="InterPro" id="IPR011042">
    <property type="entry name" value="6-blade_b-propeller_TolB-like"/>
</dbReference>
<evidence type="ECO:0000259" key="4">
    <source>
        <dbReference type="Pfam" id="PF08450"/>
    </source>
</evidence>
<comment type="cofactor">
    <cofactor evidence="3">
        <name>Zn(2+)</name>
        <dbReference type="ChEBI" id="CHEBI:29105"/>
    </cofactor>
    <text evidence="3">Binds 1 divalent metal cation per subunit.</text>
</comment>
<dbReference type="GO" id="GO:0004341">
    <property type="term" value="F:gluconolactonase activity"/>
    <property type="evidence" value="ECO:0007669"/>
    <property type="project" value="TreeGrafter"/>
</dbReference>
<comment type="similarity">
    <text evidence="1">Belongs to the SMP-30/CGR1 family.</text>
</comment>
<keyword evidence="3" id="KW-0862">Zinc</keyword>
<dbReference type="EMBL" id="BMGB01000001">
    <property type="protein sequence ID" value="GGA97516.1"/>
    <property type="molecule type" value="Genomic_DNA"/>
</dbReference>
<dbReference type="PANTHER" id="PTHR10907:SF47">
    <property type="entry name" value="REGUCALCIN"/>
    <property type="match status" value="1"/>
</dbReference>
<reference evidence="5" key="1">
    <citation type="journal article" date="2014" name="Int. J. Syst. Evol. Microbiol.">
        <title>Complete genome sequence of Corynebacterium casei LMG S-19264T (=DSM 44701T), isolated from a smear-ripened cheese.</title>
        <authorList>
            <consortium name="US DOE Joint Genome Institute (JGI-PGF)"/>
            <person name="Walter F."/>
            <person name="Albersmeier A."/>
            <person name="Kalinowski J."/>
            <person name="Ruckert C."/>
        </authorList>
    </citation>
    <scope>NUCLEOTIDE SEQUENCE</scope>
    <source>
        <strain evidence="5">CGMCC 1.12813</strain>
    </source>
</reference>
<name>A0A916WH94_9MICO</name>
<proteinExistence type="inferred from homology"/>
<evidence type="ECO:0000256" key="1">
    <source>
        <dbReference type="ARBA" id="ARBA00008853"/>
    </source>
</evidence>
<evidence type="ECO:0000313" key="5">
    <source>
        <dbReference type="EMBL" id="GGA97516.1"/>
    </source>
</evidence>
<keyword evidence="6" id="KW-1185">Reference proteome</keyword>
<accession>A0A916WH94</accession>
<keyword evidence="3" id="KW-0479">Metal-binding</keyword>
<protein>
    <recommendedName>
        <fullName evidence="4">SMP-30/Gluconolactonase/LRE-like region domain-containing protein</fullName>
    </recommendedName>
</protein>
<comment type="caution">
    <text evidence="5">The sequence shown here is derived from an EMBL/GenBank/DDBJ whole genome shotgun (WGS) entry which is preliminary data.</text>
</comment>
<dbReference type="GO" id="GO:0019853">
    <property type="term" value="P:L-ascorbic acid biosynthetic process"/>
    <property type="evidence" value="ECO:0007669"/>
    <property type="project" value="TreeGrafter"/>
</dbReference>
<feature type="binding site" evidence="3">
    <location>
        <position position="202"/>
    </location>
    <ligand>
        <name>a divalent metal cation</name>
        <dbReference type="ChEBI" id="CHEBI:60240"/>
    </ligand>
</feature>
<feature type="domain" description="SMP-30/Gluconolactonase/LRE-like region" evidence="4">
    <location>
        <begin position="15"/>
        <end position="258"/>
    </location>
</feature>
<dbReference type="AlphaFoldDB" id="A0A916WH94"/>
<dbReference type="PANTHER" id="PTHR10907">
    <property type="entry name" value="REGUCALCIN"/>
    <property type="match status" value="1"/>
</dbReference>
<dbReference type="InterPro" id="IPR005511">
    <property type="entry name" value="SMP-30"/>
</dbReference>
<dbReference type="SUPFAM" id="SSF63829">
    <property type="entry name" value="Calcium-dependent phosphotriesterase"/>
    <property type="match status" value="1"/>
</dbReference>
<feature type="binding site" evidence="3">
    <location>
        <position position="111"/>
    </location>
    <ligand>
        <name>substrate</name>
    </ligand>
</feature>
<dbReference type="PRINTS" id="PR01790">
    <property type="entry name" value="SMP30FAMILY"/>
</dbReference>
<gene>
    <name evidence="5" type="ORF">GCM10010979_09970</name>
</gene>
<sequence length="293" mass="30807">MDSTPTVFRDARAILGESLVLDDTAPAPAMLWCDISAGLLHRSVLAGDPGGADDTVLALPAPLASFHRAEVGGAPGYVASLGDRVVLADDRGAIVRELARIDHAHPGLRLNEGKVDPFGNWVTGSMDMTRGEPDGAFYSISPAGDVRVIAGGLGTSNGLEWSLDGSRVYFTDTAVGTIYTGGYTADGEIADVEVFHHGDMNDGLAIDADGWLWSSIYGDGVVVRYDPQGVERERHGFDAPNLTSVAFAGSSLYVASARENLTEEQLREQPLSGAVFALETGTTGRPGRVFVTG</sequence>
<feature type="active site" description="Proton donor/acceptor" evidence="2">
    <location>
        <position position="202"/>
    </location>
</feature>
<evidence type="ECO:0000256" key="3">
    <source>
        <dbReference type="PIRSR" id="PIRSR605511-2"/>
    </source>
</evidence>
<evidence type="ECO:0000256" key="2">
    <source>
        <dbReference type="PIRSR" id="PIRSR605511-1"/>
    </source>
</evidence>
<dbReference type="Proteomes" id="UP000606922">
    <property type="component" value="Unassembled WGS sequence"/>
</dbReference>
<feature type="binding site" evidence="3">
    <location>
        <position position="157"/>
    </location>
    <ligand>
        <name>a divalent metal cation</name>
        <dbReference type="ChEBI" id="CHEBI:60240"/>
    </ligand>
</feature>
<dbReference type="Pfam" id="PF08450">
    <property type="entry name" value="SGL"/>
    <property type="match status" value="1"/>
</dbReference>
<feature type="binding site" evidence="3">
    <location>
        <position position="109"/>
    </location>
    <ligand>
        <name>substrate</name>
    </ligand>
</feature>
<feature type="binding site" evidence="3">
    <location>
        <position position="17"/>
    </location>
    <ligand>
        <name>a divalent metal cation</name>
        <dbReference type="ChEBI" id="CHEBI:60240"/>
    </ligand>
</feature>
<organism evidence="5 6">
    <name type="scientific">Conyzicola nivalis</name>
    <dbReference type="NCBI Taxonomy" id="1477021"/>
    <lineage>
        <taxon>Bacteria</taxon>
        <taxon>Bacillati</taxon>
        <taxon>Actinomycetota</taxon>
        <taxon>Actinomycetes</taxon>
        <taxon>Micrococcales</taxon>
        <taxon>Microbacteriaceae</taxon>
        <taxon>Conyzicola</taxon>
    </lineage>
</organism>
<dbReference type="RefSeq" id="WP_188509571.1">
    <property type="nucleotide sequence ID" value="NZ_BMGB01000001.1"/>
</dbReference>
<reference evidence="5" key="2">
    <citation type="submission" date="2020-09" db="EMBL/GenBank/DDBJ databases">
        <authorList>
            <person name="Sun Q."/>
            <person name="Zhou Y."/>
        </authorList>
    </citation>
    <scope>NUCLEOTIDE SEQUENCE</scope>
    <source>
        <strain evidence="5">CGMCC 1.12813</strain>
    </source>
</reference>
<dbReference type="GO" id="GO:0005509">
    <property type="term" value="F:calcium ion binding"/>
    <property type="evidence" value="ECO:0007669"/>
    <property type="project" value="TreeGrafter"/>
</dbReference>
<dbReference type="Gene3D" id="2.120.10.30">
    <property type="entry name" value="TolB, C-terminal domain"/>
    <property type="match status" value="1"/>
</dbReference>
<dbReference type="InterPro" id="IPR013658">
    <property type="entry name" value="SGL"/>
</dbReference>